<dbReference type="Gene3D" id="3.40.50.720">
    <property type="entry name" value="NAD(P)-binding Rossmann-like Domain"/>
    <property type="match status" value="1"/>
</dbReference>
<gene>
    <name evidence="1" type="ORF">SE17_13395</name>
</gene>
<evidence type="ECO:0000313" key="2">
    <source>
        <dbReference type="Proteomes" id="UP000050509"/>
    </source>
</evidence>
<dbReference type="Proteomes" id="UP000050509">
    <property type="component" value="Unassembled WGS sequence"/>
</dbReference>
<organism evidence="1 2">
    <name type="scientific">Kouleothrix aurantiaca</name>
    <dbReference type="NCBI Taxonomy" id="186479"/>
    <lineage>
        <taxon>Bacteria</taxon>
        <taxon>Bacillati</taxon>
        <taxon>Chloroflexota</taxon>
        <taxon>Chloroflexia</taxon>
        <taxon>Chloroflexales</taxon>
        <taxon>Roseiflexineae</taxon>
        <taxon>Roseiflexaceae</taxon>
        <taxon>Kouleothrix</taxon>
    </lineage>
</organism>
<dbReference type="AlphaFoldDB" id="A0A0P9D4B2"/>
<dbReference type="EMBL" id="LJCR01000431">
    <property type="protein sequence ID" value="KPV52788.1"/>
    <property type="molecule type" value="Genomic_DNA"/>
</dbReference>
<reference evidence="1 2" key="1">
    <citation type="submission" date="2015-09" db="EMBL/GenBank/DDBJ databases">
        <title>Draft genome sequence of Kouleothrix aurantiaca JCM 19913.</title>
        <authorList>
            <person name="Hemp J."/>
        </authorList>
    </citation>
    <scope>NUCLEOTIDE SEQUENCE [LARGE SCALE GENOMIC DNA]</scope>
    <source>
        <strain evidence="1 2">COM-B</strain>
    </source>
</reference>
<dbReference type="InterPro" id="IPR002347">
    <property type="entry name" value="SDR_fam"/>
</dbReference>
<dbReference type="PANTHER" id="PTHR43975:SF2">
    <property type="entry name" value="EG:BACR7A4.14 PROTEIN-RELATED"/>
    <property type="match status" value="1"/>
</dbReference>
<keyword evidence="2" id="KW-1185">Reference proteome</keyword>
<evidence type="ECO:0000313" key="1">
    <source>
        <dbReference type="EMBL" id="KPV52788.1"/>
    </source>
</evidence>
<name>A0A0P9D4B2_9CHLR</name>
<dbReference type="InterPro" id="IPR036291">
    <property type="entry name" value="NAD(P)-bd_dom_sf"/>
</dbReference>
<dbReference type="SUPFAM" id="SSF51735">
    <property type="entry name" value="NAD(P)-binding Rossmann-fold domains"/>
    <property type="match status" value="1"/>
</dbReference>
<dbReference type="PATRIC" id="fig|186479.3.peg.8261"/>
<dbReference type="PANTHER" id="PTHR43975">
    <property type="entry name" value="ZGC:101858"/>
    <property type="match status" value="1"/>
</dbReference>
<protein>
    <recommendedName>
        <fullName evidence="3">Short-chain dehydrogenase</fullName>
    </recommendedName>
</protein>
<dbReference type="Pfam" id="PF00106">
    <property type="entry name" value="adh_short"/>
    <property type="match status" value="1"/>
</dbReference>
<proteinExistence type="predicted"/>
<sequence>MLLENKNAIIYGGSGAIGRGVAKTFAREGAKVFLVGRTRATLEKAAQEVIAAGGSAEVGVALRRAEHDAEGK</sequence>
<accession>A0A0P9D4B2</accession>
<comment type="caution">
    <text evidence="1">The sequence shown here is derived from an EMBL/GenBank/DDBJ whole genome shotgun (WGS) entry which is preliminary data.</text>
</comment>
<evidence type="ECO:0008006" key="3">
    <source>
        <dbReference type="Google" id="ProtNLM"/>
    </source>
</evidence>